<name>A0A9P5U382_9AGAR</name>
<proteinExistence type="predicted"/>
<dbReference type="Proteomes" id="UP000772434">
    <property type="component" value="Unassembled WGS sequence"/>
</dbReference>
<comment type="caution">
    <text evidence="1">The sequence shown here is derived from an EMBL/GenBank/DDBJ whole genome shotgun (WGS) entry which is preliminary data.</text>
</comment>
<organism evidence="1 2">
    <name type="scientific">Rhodocollybia butyracea</name>
    <dbReference type="NCBI Taxonomy" id="206335"/>
    <lineage>
        <taxon>Eukaryota</taxon>
        <taxon>Fungi</taxon>
        <taxon>Dikarya</taxon>
        <taxon>Basidiomycota</taxon>
        <taxon>Agaricomycotina</taxon>
        <taxon>Agaricomycetes</taxon>
        <taxon>Agaricomycetidae</taxon>
        <taxon>Agaricales</taxon>
        <taxon>Marasmiineae</taxon>
        <taxon>Omphalotaceae</taxon>
        <taxon>Rhodocollybia</taxon>
    </lineage>
</organism>
<sequence length="243" mass="28051">MGVVEFRTCTVSKIFRPSYTQVPEPQLGGTLYKPKWKDLKFIDNREYQYDDELRFESMVFVNEAIDPDDASFDHPKGFTCTAEQIFHQFKGAKEVFETEKEVQELVHNRSMAPGCSESLHDNFDATTRVPKRLRFLACDDSDTMLVRILKALSSRVRRSKHGDKAADEEDGGLTLRRMALKVPYDSAFLPVEMCEIHNNVDFSRYLSIRDQKQQRKGVSNMVWQIQNALRATQQTSRRGQVEG</sequence>
<evidence type="ECO:0000313" key="2">
    <source>
        <dbReference type="Proteomes" id="UP000772434"/>
    </source>
</evidence>
<gene>
    <name evidence="1" type="ORF">BDP27DRAFT_1367302</name>
</gene>
<keyword evidence="2" id="KW-1185">Reference proteome</keyword>
<dbReference type="EMBL" id="JADNRY010000126">
    <property type="protein sequence ID" value="KAF9064322.1"/>
    <property type="molecule type" value="Genomic_DNA"/>
</dbReference>
<evidence type="ECO:0000313" key="1">
    <source>
        <dbReference type="EMBL" id="KAF9064322.1"/>
    </source>
</evidence>
<accession>A0A9P5U382</accession>
<reference evidence="1" key="1">
    <citation type="submission" date="2020-11" db="EMBL/GenBank/DDBJ databases">
        <authorList>
            <consortium name="DOE Joint Genome Institute"/>
            <person name="Ahrendt S."/>
            <person name="Riley R."/>
            <person name="Andreopoulos W."/>
            <person name="Labutti K."/>
            <person name="Pangilinan J."/>
            <person name="Ruiz-Duenas F.J."/>
            <person name="Barrasa J.M."/>
            <person name="Sanchez-Garcia M."/>
            <person name="Camarero S."/>
            <person name="Miyauchi S."/>
            <person name="Serrano A."/>
            <person name="Linde D."/>
            <person name="Babiker R."/>
            <person name="Drula E."/>
            <person name="Ayuso-Fernandez I."/>
            <person name="Pacheco R."/>
            <person name="Padilla G."/>
            <person name="Ferreira P."/>
            <person name="Barriuso J."/>
            <person name="Kellner H."/>
            <person name="Castanera R."/>
            <person name="Alfaro M."/>
            <person name="Ramirez L."/>
            <person name="Pisabarro A.G."/>
            <person name="Kuo A."/>
            <person name="Tritt A."/>
            <person name="Lipzen A."/>
            <person name="He G."/>
            <person name="Yan M."/>
            <person name="Ng V."/>
            <person name="Cullen D."/>
            <person name="Martin F."/>
            <person name="Rosso M.-N."/>
            <person name="Henrissat B."/>
            <person name="Hibbett D."/>
            <person name="Martinez A.T."/>
            <person name="Grigoriev I.V."/>
        </authorList>
    </citation>
    <scope>NUCLEOTIDE SEQUENCE</scope>
    <source>
        <strain evidence="1">AH 40177</strain>
    </source>
</reference>
<dbReference type="AlphaFoldDB" id="A0A9P5U382"/>
<protein>
    <submittedName>
        <fullName evidence="1">Uncharacterized protein</fullName>
    </submittedName>
</protein>